<feature type="region of interest" description="Disordered" evidence="1">
    <location>
        <begin position="25"/>
        <end position="45"/>
    </location>
</feature>
<evidence type="ECO:0000313" key="2">
    <source>
        <dbReference type="EMBL" id="GFS10569.1"/>
    </source>
</evidence>
<keyword evidence="3" id="KW-1185">Reference proteome</keyword>
<evidence type="ECO:0000313" key="3">
    <source>
        <dbReference type="Proteomes" id="UP000762676"/>
    </source>
</evidence>
<gene>
    <name evidence="2" type="ORF">ElyMa_003064500</name>
</gene>
<reference evidence="2 3" key="1">
    <citation type="journal article" date="2021" name="Elife">
        <title>Chloroplast acquisition without the gene transfer in kleptoplastic sea slugs, Plakobranchus ocellatus.</title>
        <authorList>
            <person name="Maeda T."/>
            <person name="Takahashi S."/>
            <person name="Yoshida T."/>
            <person name="Shimamura S."/>
            <person name="Takaki Y."/>
            <person name="Nagai Y."/>
            <person name="Toyoda A."/>
            <person name="Suzuki Y."/>
            <person name="Arimoto A."/>
            <person name="Ishii H."/>
            <person name="Satoh N."/>
            <person name="Nishiyama T."/>
            <person name="Hasebe M."/>
            <person name="Maruyama T."/>
            <person name="Minagawa J."/>
            <person name="Obokata J."/>
            <person name="Shigenobu S."/>
        </authorList>
    </citation>
    <scope>NUCLEOTIDE SEQUENCE [LARGE SCALE GENOMIC DNA]</scope>
</reference>
<dbReference type="AlphaFoldDB" id="A0AAV4IEQ9"/>
<feature type="compositionally biased region" description="Polar residues" evidence="1">
    <location>
        <begin position="25"/>
        <end position="35"/>
    </location>
</feature>
<dbReference type="Proteomes" id="UP000762676">
    <property type="component" value="Unassembled WGS sequence"/>
</dbReference>
<evidence type="ECO:0000256" key="1">
    <source>
        <dbReference type="SAM" id="MobiDB-lite"/>
    </source>
</evidence>
<organism evidence="2 3">
    <name type="scientific">Elysia marginata</name>
    <dbReference type="NCBI Taxonomy" id="1093978"/>
    <lineage>
        <taxon>Eukaryota</taxon>
        <taxon>Metazoa</taxon>
        <taxon>Spiralia</taxon>
        <taxon>Lophotrochozoa</taxon>
        <taxon>Mollusca</taxon>
        <taxon>Gastropoda</taxon>
        <taxon>Heterobranchia</taxon>
        <taxon>Euthyneura</taxon>
        <taxon>Panpulmonata</taxon>
        <taxon>Sacoglossa</taxon>
        <taxon>Placobranchoidea</taxon>
        <taxon>Plakobranchidae</taxon>
        <taxon>Elysia</taxon>
    </lineage>
</organism>
<name>A0AAV4IEQ9_9GAST</name>
<sequence length="68" mass="7498">MSQLRLLDKEVSFDYSTKMLDDAPTNRTARNTVSNKKPGHSGTFLRSLHTLDNSAARPSVFESVPSSS</sequence>
<dbReference type="EMBL" id="BMAT01006342">
    <property type="protein sequence ID" value="GFS10569.1"/>
    <property type="molecule type" value="Genomic_DNA"/>
</dbReference>
<comment type="caution">
    <text evidence="2">The sequence shown here is derived from an EMBL/GenBank/DDBJ whole genome shotgun (WGS) entry which is preliminary data.</text>
</comment>
<proteinExistence type="predicted"/>
<protein>
    <submittedName>
        <fullName evidence="2">Uncharacterized protein</fullName>
    </submittedName>
</protein>
<accession>A0AAV4IEQ9</accession>